<dbReference type="GO" id="GO:0070181">
    <property type="term" value="F:small ribosomal subunit rRNA binding"/>
    <property type="evidence" value="ECO:0007669"/>
    <property type="project" value="TreeGrafter"/>
</dbReference>
<dbReference type="PANTHER" id="PTHR33398:SF1">
    <property type="entry name" value="SMALL RIBOSOMAL SUBUNIT PROTEIN BS20C"/>
    <property type="match status" value="1"/>
</dbReference>
<evidence type="ECO:0000256" key="5">
    <source>
        <dbReference type="ARBA" id="ARBA00022980"/>
    </source>
</evidence>
<evidence type="ECO:0000313" key="10">
    <source>
        <dbReference type="Proteomes" id="UP000377798"/>
    </source>
</evidence>
<proteinExistence type="inferred from homology"/>
<accession>A0A8H2QXW0</accession>
<dbReference type="GO" id="GO:0005829">
    <property type="term" value="C:cytosol"/>
    <property type="evidence" value="ECO:0007669"/>
    <property type="project" value="TreeGrafter"/>
</dbReference>
<comment type="similarity">
    <text evidence="2 8">Belongs to the bacterial ribosomal protein bS20 family.</text>
</comment>
<dbReference type="SUPFAM" id="SSF46992">
    <property type="entry name" value="Ribosomal protein S20"/>
    <property type="match status" value="1"/>
</dbReference>
<keyword evidence="6 8" id="KW-0687">Ribonucleoprotein</keyword>
<dbReference type="HAMAP" id="MF_00500">
    <property type="entry name" value="Ribosomal_bS20"/>
    <property type="match status" value="1"/>
</dbReference>
<keyword evidence="3 8" id="KW-0699">rRNA-binding</keyword>
<dbReference type="PANTHER" id="PTHR33398">
    <property type="entry name" value="30S RIBOSOMAL PROTEIN S20"/>
    <property type="match status" value="1"/>
</dbReference>
<dbReference type="GO" id="GO:0003735">
    <property type="term" value="F:structural constituent of ribosome"/>
    <property type="evidence" value="ECO:0007669"/>
    <property type="project" value="InterPro"/>
</dbReference>
<evidence type="ECO:0000256" key="6">
    <source>
        <dbReference type="ARBA" id="ARBA00023274"/>
    </source>
</evidence>
<comment type="caution">
    <text evidence="9">The sequence shown here is derived from an EMBL/GenBank/DDBJ whole genome shotgun (WGS) entry which is preliminary data.</text>
</comment>
<dbReference type="RefSeq" id="WP_034439015.1">
    <property type="nucleotide sequence ID" value="NZ_CAACYI010000001.1"/>
</dbReference>
<sequence>MANIKSAIKRVDIARKNEARNRSLNSGVKTAIRKFNEAIQAGNKDEAKDLLKAADKKIKNATKKGVMHKNKAARTLSKMAKTLVK</sequence>
<evidence type="ECO:0000256" key="4">
    <source>
        <dbReference type="ARBA" id="ARBA00022884"/>
    </source>
</evidence>
<evidence type="ECO:0000256" key="3">
    <source>
        <dbReference type="ARBA" id="ARBA00022730"/>
    </source>
</evidence>
<gene>
    <name evidence="8 9" type="primary">rpsT</name>
    <name evidence="9" type="ORF">NCTC13150_00702</name>
</gene>
<evidence type="ECO:0000256" key="7">
    <source>
        <dbReference type="ARBA" id="ARBA00035136"/>
    </source>
</evidence>
<reference evidence="9 10" key="1">
    <citation type="submission" date="2019-02" db="EMBL/GenBank/DDBJ databases">
        <authorList>
            <consortium name="Pathogen Informatics"/>
        </authorList>
    </citation>
    <scope>NUCLEOTIDE SEQUENCE [LARGE SCALE GENOMIC DNA]</scope>
    <source>
        <strain evidence="9 10">3012STDY7089603</strain>
    </source>
</reference>
<dbReference type="Pfam" id="PF01649">
    <property type="entry name" value="Ribosomal_S20p"/>
    <property type="match status" value="1"/>
</dbReference>
<dbReference type="GO" id="GO:0006412">
    <property type="term" value="P:translation"/>
    <property type="evidence" value="ECO:0007669"/>
    <property type="project" value="UniProtKB-UniRule"/>
</dbReference>
<dbReference type="GO" id="GO:0015935">
    <property type="term" value="C:small ribosomal subunit"/>
    <property type="evidence" value="ECO:0007669"/>
    <property type="project" value="TreeGrafter"/>
</dbReference>
<protein>
    <recommendedName>
        <fullName evidence="7 8">Small ribosomal subunit protein bS20</fullName>
    </recommendedName>
</protein>
<dbReference type="Gene3D" id="1.20.58.110">
    <property type="entry name" value="Ribosomal protein S20"/>
    <property type="match status" value="1"/>
</dbReference>
<evidence type="ECO:0000256" key="8">
    <source>
        <dbReference type="HAMAP-Rule" id="MF_00500"/>
    </source>
</evidence>
<dbReference type="AlphaFoldDB" id="A0A8H2QXW0"/>
<dbReference type="NCBIfam" id="TIGR00029">
    <property type="entry name" value="S20"/>
    <property type="match status" value="1"/>
</dbReference>
<name>A0A8H2QXW0_9FIRM</name>
<keyword evidence="5 8" id="KW-0689">Ribosomal protein</keyword>
<keyword evidence="4 8" id="KW-0694">RNA-binding</keyword>
<evidence type="ECO:0000313" key="9">
    <source>
        <dbReference type="EMBL" id="VFB16184.1"/>
    </source>
</evidence>
<evidence type="ECO:0000256" key="2">
    <source>
        <dbReference type="ARBA" id="ARBA00007634"/>
    </source>
</evidence>
<dbReference type="EMBL" id="CAACYI010000001">
    <property type="protein sequence ID" value="VFB16184.1"/>
    <property type="molecule type" value="Genomic_DNA"/>
</dbReference>
<comment type="function">
    <text evidence="1 8">Binds directly to 16S ribosomal RNA.</text>
</comment>
<keyword evidence="10" id="KW-1185">Reference proteome</keyword>
<dbReference type="FunFam" id="1.20.58.110:FF:000001">
    <property type="entry name" value="30S ribosomal protein S20"/>
    <property type="match status" value="1"/>
</dbReference>
<dbReference type="Proteomes" id="UP000377798">
    <property type="component" value="Unassembled WGS sequence"/>
</dbReference>
<dbReference type="InterPro" id="IPR002583">
    <property type="entry name" value="Ribosomal_bS20"/>
</dbReference>
<organism evidence="9 10">
    <name type="scientific">Urinicoccus massiliensis</name>
    <dbReference type="NCBI Taxonomy" id="1723382"/>
    <lineage>
        <taxon>Bacteria</taxon>
        <taxon>Bacillati</taxon>
        <taxon>Bacillota</taxon>
        <taxon>Tissierellia</taxon>
        <taxon>Tissierellales</taxon>
        <taxon>Peptoniphilaceae</taxon>
        <taxon>Urinicoccus</taxon>
    </lineage>
</organism>
<dbReference type="InterPro" id="IPR036510">
    <property type="entry name" value="Ribosomal_bS20_sf"/>
</dbReference>
<evidence type="ECO:0000256" key="1">
    <source>
        <dbReference type="ARBA" id="ARBA00003134"/>
    </source>
</evidence>